<dbReference type="EMBL" id="JBHTAC010000047">
    <property type="protein sequence ID" value="MFC7246956.1"/>
    <property type="molecule type" value="Genomic_DNA"/>
</dbReference>
<dbReference type="InterPro" id="IPR000253">
    <property type="entry name" value="FHA_dom"/>
</dbReference>
<reference evidence="5" key="1">
    <citation type="journal article" date="2019" name="Int. J. Syst. Evol. Microbiol.">
        <title>The Global Catalogue of Microorganisms (GCM) 10K type strain sequencing project: providing services to taxonomists for standard genome sequencing and annotation.</title>
        <authorList>
            <consortium name="The Broad Institute Genomics Platform"/>
            <consortium name="The Broad Institute Genome Sequencing Center for Infectious Disease"/>
            <person name="Wu L."/>
            <person name="Ma J."/>
        </authorList>
    </citation>
    <scope>NUCLEOTIDE SEQUENCE [LARGE SCALE GENOMIC DNA]</scope>
    <source>
        <strain evidence="5">CGMCC 1.9106</strain>
    </source>
</reference>
<organism evidence="4 5">
    <name type="scientific">Catellatospora aurea</name>
    <dbReference type="NCBI Taxonomy" id="1337874"/>
    <lineage>
        <taxon>Bacteria</taxon>
        <taxon>Bacillati</taxon>
        <taxon>Actinomycetota</taxon>
        <taxon>Actinomycetes</taxon>
        <taxon>Micromonosporales</taxon>
        <taxon>Micromonosporaceae</taxon>
        <taxon>Catellatospora</taxon>
    </lineage>
</organism>
<keyword evidence="1" id="KW-0597">Phosphoprotein</keyword>
<evidence type="ECO:0000313" key="4">
    <source>
        <dbReference type="EMBL" id="MFC7246956.1"/>
    </source>
</evidence>
<dbReference type="InterPro" id="IPR050923">
    <property type="entry name" value="Cell_Proc_Reg/RNA_Proc"/>
</dbReference>
<accession>A0ABW2H4X6</accession>
<proteinExistence type="predicted"/>
<dbReference type="SUPFAM" id="SSF49879">
    <property type="entry name" value="SMAD/FHA domain"/>
    <property type="match status" value="1"/>
</dbReference>
<dbReference type="SMART" id="SM00240">
    <property type="entry name" value="FHA"/>
    <property type="match status" value="1"/>
</dbReference>
<dbReference type="PANTHER" id="PTHR23308">
    <property type="entry name" value="NUCLEAR INHIBITOR OF PROTEIN PHOSPHATASE-1"/>
    <property type="match status" value="1"/>
</dbReference>
<dbReference type="PROSITE" id="PS50006">
    <property type="entry name" value="FHA_DOMAIN"/>
    <property type="match status" value="1"/>
</dbReference>
<protein>
    <submittedName>
        <fullName evidence="4">FHA domain-containing protein</fullName>
    </submittedName>
</protein>
<comment type="caution">
    <text evidence="4">The sequence shown here is derived from an EMBL/GenBank/DDBJ whole genome shotgun (WGS) entry which is preliminary data.</text>
</comment>
<feature type="region of interest" description="Disordered" evidence="2">
    <location>
        <begin position="103"/>
        <end position="159"/>
    </location>
</feature>
<dbReference type="CDD" id="cd00060">
    <property type="entry name" value="FHA"/>
    <property type="match status" value="1"/>
</dbReference>
<keyword evidence="5" id="KW-1185">Reference proteome</keyword>
<evidence type="ECO:0000313" key="5">
    <source>
        <dbReference type="Proteomes" id="UP001596392"/>
    </source>
</evidence>
<evidence type="ECO:0000259" key="3">
    <source>
        <dbReference type="PROSITE" id="PS50006"/>
    </source>
</evidence>
<dbReference type="Gene3D" id="2.60.200.20">
    <property type="match status" value="1"/>
</dbReference>
<dbReference type="InterPro" id="IPR008984">
    <property type="entry name" value="SMAD_FHA_dom_sf"/>
</dbReference>
<dbReference type="Pfam" id="PF00498">
    <property type="entry name" value="FHA"/>
    <property type="match status" value="1"/>
</dbReference>
<feature type="domain" description="FHA" evidence="3">
    <location>
        <begin position="204"/>
        <end position="253"/>
    </location>
</feature>
<dbReference type="RefSeq" id="WP_376809733.1">
    <property type="nucleotide sequence ID" value="NZ_JBHTAC010000047.1"/>
</dbReference>
<name>A0ABW2H4X6_9ACTN</name>
<sequence length="297" mass="32998">MRDTSAPQSDLAPGPLQELTLAVQALHLRAGKPGARRISDAIAEGDYIDTVSHDTVLSILHGRGVTRWSKLQCVVQQLAQWSIDQPDPDTVSRRMHTLWVAAERESRQSSEGTRFNPRVPAEVNEPTLSRAAARGALDDPPSVPAPRGPRSPGHYPRLFDGTAGARSRWASDEMMPTSTVGLAIIFTAYGTQAGASYVLDRDRMFIGRNHSCDIVLDDNTISGTHAQLDCDEGTWFIRDLNSLNGTYVNRARVQLARLSHNDQIHIGSMTFVFLEHTAKHRQDETQPKKHQRRRSHD</sequence>
<evidence type="ECO:0000256" key="1">
    <source>
        <dbReference type="ARBA" id="ARBA00022553"/>
    </source>
</evidence>
<evidence type="ECO:0000256" key="2">
    <source>
        <dbReference type="SAM" id="MobiDB-lite"/>
    </source>
</evidence>
<gene>
    <name evidence="4" type="ORF">ACFQO7_31145</name>
</gene>
<dbReference type="Proteomes" id="UP001596392">
    <property type="component" value="Unassembled WGS sequence"/>
</dbReference>